<name>A0ABR3XNM6_9PEZI</name>
<evidence type="ECO:0000313" key="5">
    <source>
        <dbReference type="Proteomes" id="UP001586593"/>
    </source>
</evidence>
<dbReference type="Proteomes" id="UP001586593">
    <property type="component" value="Unassembled WGS sequence"/>
</dbReference>
<evidence type="ECO:0000259" key="3">
    <source>
        <dbReference type="Pfam" id="PF07910"/>
    </source>
</evidence>
<dbReference type="InterPro" id="IPR012462">
    <property type="entry name" value="UFSP1/2_DUB_cat"/>
</dbReference>
<dbReference type="EMBL" id="JAZHXJ010000068">
    <property type="protein sequence ID" value="KAL1877107.1"/>
    <property type="molecule type" value="Genomic_DNA"/>
</dbReference>
<organism evidence="4 5">
    <name type="scientific">Phialemonium thermophilum</name>
    <dbReference type="NCBI Taxonomy" id="223376"/>
    <lineage>
        <taxon>Eukaryota</taxon>
        <taxon>Fungi</taxon>
        <taxon>Dikarya</taxon>
        <taxon>Ascomycota</taxon>
        <taxon>Pezizomycotina</taxon>
        <taxon>Sordariomycetes</taxon>
        <taxon>Sordariomycetidae</taxon>
        <taxon>Cephalothecales</taxon>
        <taxon>Cephalothecaceae</taxon>
        <taxon>Phialemonium</taxon>
    </lineage>
</organism>
<dbReference type="Pfam" id="PF07910">
    <property type="entry name" value="Peptidase_C78"/>
    <property type="match status" value="1"/>
</dbReference>
<feature type="compositionally biased region" description="Low complexity" evidence="2">
    <location>
        <begin position="95"/>
        <end position="121"/>
    </location>
</feature>
<sequence length="440" mass="48318">MYGDVECPFCGYKEARGEYAMLLHMETNHAEGQSPFVVEGEGFSDKGPSTEYTECPIDGCGEIIPLEEMDYHVELHASEADMAQGDPSSGSGAMASPVATTASPVSSSSSKQRSSSPTASTRQQNAIQAWKNLLAMPSSKRRAAGSEPSSGTAAAIQGRRLGRAQLGKYAHEERMPDWLISLLEKGGQVDQPGVIPVLVQLLKQSSTTKYAYLCHSCVHHVSKLKREGGFCGYRNIQMMASFINGTRSPGHHHFKKKIPSIFQIQDMIEAAWDAGINAQGRVETGGIRGTRKYIGTPEALAMFRLLGIPCDAQGFKNRESGKSEALLLEDVENYFMSGVTDPTQRIRATTLPPIYLQHAGHSMTVVGFEVQKDGSKALLVFDPMFRDASSIVKLVGKDFHHHRFPDMALKPYRRGNKYLKKFSEFEILRLRVPTDSAPKA</sequence>
<dbReference type="Gene3D" id="3.90.70.130">
    <property type="match status" value="1"/>
</dbReference>
<proteinExistence type="predicted"/>
<feature type="domain" description="UFSP1/2/DUB catalytic" evidence="3">
    <location>
        <begin position="209"/>
        <end position="428"/>
    </location>
</feature>
<gene>
    <name evidence="4" type="ORF">VTK73DRAFT_8844</name>
</gene>
<evidence type="ECO:0000256" key="1">
    <source>
        <dbReference type="ARBA" id="ARBA00022801"/>
    </source>
</evidence>
<reference evidence="4 5" key="1">
    <citation type="journal article" date="2024" name="Commun. Biol.">
        <title>Comparative genomic analysis of thermophilic fungi reveals convergent evolutionary adaptations and gene losses.</title>
        <authorList>
            <person name="Steindorff A.S."/>
            <person name="Aguilar-Pontes M.V."/>
            <person name="Robinson A.J."/>
            <person name="Andreopoulos B."/>
            <person name="LaButti K."/>
            <person name="Kuo A."/>
            <person name="Mondo S."/>
            <person name="Riley R."/>
            <person name="Otillar R."/>
            <person name="Haridas S."/>
            <person name="Lipzen A."/>
            <person name="Grimwood J."/>
            <person name="Schmutz J."/>
            <person name="Clum A."/>
            <person name="Reid I.D."/>
            <person name="Moisan M.C."/>
            <person name="Butler G."/>
            <person name="Nguyen T.T.M."/>
            <person name="Dewar K."/>
            <person name="Conant G."/>
            <person name="Drula E."/>
            <person name="Henrissat B."/>
            <person name="Hansel C."/>
            <person name="Singer S."/>
            <person name="Hutchinson M.I."/>
            <person name="de Vries R.P."/>
            <person name="Natvig D.O."/>
            <person name="Powell A.J."/>
            <person name="Tsang A."/>
            <person name="Grigoriev I.V."/>
        </authorList>
    </citation>
    <scope>NUCLEOTIDE SEQUENCE [LARGE SCALE GENOMIC DNA]</scope>
    <source>
        <strain evidence="4 5">ATCC 24622</strain>
    </source>
</reference>
<keyword evidence="1" id="KW-0378">Hydrolase</keyword>
<protein>
    <recommendedName>
        <fullName evidence="3">UFSP1/2/DUB catalytic domain-containing protein</fullName>
    </recommendedName>
</protein>
<feature type="region of interest" description="Disordered" evidence="2">
    <location>
        <begin position="138"/>
        <end position="158"/>
    </location>
</feature>
<accession>A0ABR3XNM6</accession>
<evidence type="ECO:0000313" key="4">
    <source>
        <dbReference type="EMBL" id="KAL1877107.1"/>
    </source>
</evidence>
<comment type="caution">
    <text evidence="4">The sequence shown here is derived from an EMBL/GenBank/DDBJ whole genome shotgun (WGS) entry which is preliminary data.</text>
</comment>
<keyword evidence="5" id="KW-1185">Reference proteome</keyword>
<evidence type="ECO:0000256" key="2">
    <source>
        <dbReference type="SAM" id="MobiDB-lite"/>
    </source>
</evidence>
<feature type="region of interest" description="Disordered" evidence="2">
    <location>
        <begin position="82"/>
        <end position="124"/>
    </location>
</feature>